<evidence type="ECO:0000313" key="1">
    <source>
        <dbReference type="EMBL" id="VDD78946.1"/>
    </source>
</evidence>
<dbReference type="EMBL" id="UXSR01002818">
    <property type="protein sequence ID" value="VDD78946.1"/>
    <property type="molecule type" value="Genomic_DNA"/>
</dbReference>
<sequence>MPSFSVVWPDYTQAAEGDPSKPYTVEPDRRIFTQILTKVVHHIDFLLEDWYPDLGTRFNQSNSGEYLVHRVIPCTACARQLPQPPLTVEPSDVDDAMSTLDNVLKTA</sequence>
<dbReference type="AlphaFoldDB" id="A0A0R3UDF0"/>
<evidence type="ECO:0000313" key="2">
    <source>
        <dbReference type="Proteomes" id="UP000267029"/>
    </source>
</evidence>
<organism evidence="3">
    <name type="scientific">Mesocestoides corti</name>
    <name type="common">Flatworm</name>
    <dbReference type="NCBI Taxonomy" id="53468"/>
    <lineage>
        <taxon>Eukaryota</taxon>
        <taxon>Metazoa</taxon>
        <taxon>Spiralia</taxon>
        <taxon>Lophotrochozoa</taxon>
        <taxon>Platyhelminthes</taxon>
        <taxon>Cestoda</taxon>
        <taxon>Eucestoda</taxon>
        <taxon>Cyclophyllidea</taxon>
        <taxon>Mesocestoididae</taxon>
        <taxon>Mesocestoides</taxon>
    </lineage>
</organism>
<accession>A0A0R3UDF0</accession>
<reference evidence="1 2" key="1">
    <citation type="submission" date="2018-10" db="EMBL/GenBank/DDBJ databases">
        <authorList>
            <consortium name="Pathogen Informatics"/>
        </authorList>
    </citation>
    <scope>NUCLEOTIDE SEQUENCE [LARGE SCALE GENOMIC DNA]</scope>
</reference>
<reference evidence="3" key="2">
    <citation type="submission" date="2019-11" db="UniProtKB">
        <authorList>
            <consortium name="WormBaseParasite"/>
        </authorList>
    </citation>
    <scope>IDENTIFICATION</scope>
</reference>
<name>A0A0R3UDF0_MESCO</name>
<proteinExistence type="predicted"/>
<protein>
    <submittedName>
        <fullName evidence="3">DZF domain-containing protein</fullName>
    </submittedName>
</protein>
<dbReference type="STRING" id="53468.A0A0R3UDF0"/>
<dbReference type="OrthoDB" id="6276006at2759"/>
<evidence type="ECO:0000313" key="3">
    <source>
        <dbReference type="WBParaSite" id="MCU_014235-RA"/>
    </source>
</evidence>
<keyword evidence="2" id="KW-1185">Reference proteome</keyword>
<dbReference type="WBParaSite" id="MCU_014235-RA">
    <property type="protein sequence ID" value="MCU_014235-RA"/>
    <property type="gene ID" value="MCU_014235"/>
</dbReference>
<dbReference type="Proteomes" id="UP000267029">
    <property type="component" value="Unassembled WGS sequence"/>
</dbReference>
<gene>
    <name evidence="1" type="ORF">MCOS_LOCUS4949</name>
</gene>